<name>A0A1H7IP10_9PROT</name>
<dbReference type="STRING" id="1233.SAMN05216387_102230"/>
<accession>A0A1H7IP10</accession>
<gene>
    <name evidence="1" type="ORF">SAMN05216387_102230</name>
</gene>
<organism evidence="1 2">
    <name type="scientific">Nitrosovibrio tenuis</name>
    <dbReference type="NCBI Taxonomy" id="1233"/>
    <lineage>
        <taxon>Bacteria</taxon>
        <taxon>Pseudomonadati</taxon>
        <taxon>Pseudomonadota</taxon>
        <taxon>Betaproteobacteria</taxon>
        <taxon>Nitrosomonadales</taxon>
        <taxon>Nitrosomonadaceae</taxon>
        <taxon>Nitrosovibrio</taxon>
    </lineage>
</organism>
<proteinExistence type="predicted"/>
<reference evidence="1 2" key="1">
    <citation type="submission" date="2016-10" db="EMBL/GenBank/DDBJ databases">
        <authorList>
            <person name="de Groot N.N."/>
        </authorList>
    </citation>
    <scope>NUCLEOTIDE SEQUENCE [LARGE SCALE GENOMIC DNA]</scope>
    <source>
        <strain evidence="1 2">Nv1</strain>
    </source>
</reference>
<protein>
    <submittedName>
        <fullName evidence="1">Uncharacterized protein</fullName>
    </submittedName>
</protein>
<evidence type="ECO:0000313" key="2">
    <source>
        <dbReference type="Proteomes" id="UP000198620"/>
    </source>
</evidence>
<dbReference type="EMBL" id="FOBH01000002">
    <property type="protein sequence ID" value="SEK63632.1"/>
    <property type="molecule type" value="Genomic_DNA"/>
</dbReference>
<sequence>MRVNGQEQTNCPRDSICPALGLGMRLEFFIKEQAGVWAGYGSHLPILFYLSYPFLRDHYLGLDRLHRTS</sequence>
<dbReference type="AlphaFoldDB" id="A0A1H7IP10"/>
<keyword evidence="2" id="KW-1185">Reference proteome</keyword>
<dbReference type="Proteomes" id="UP000198620">
    <property type="component" value="Unassembled WGS sequence"/>
</dbReference>
<evidence type="ECO:0000313" key="1">
    <source>
        <dbReference type="EMBL" id="SEK63632.1"/>
    </source>
</evidence>